<evidence type="ECO:0000256" key="3">
    <source>
        <dbReference type="ARBA" id="ARBA00022833"/>
    </source>
</evidence>
<dbReference type="GO" id="GO:0008270">
    <property type="term" value="F:zinc ion binding"/>
    <property type="evidence" value="ECO:0007669"/>
    <property type="project" value="UniProtKB-UniRule"/>
</dbReference>
<dbReference type="InterPro" id="IPR003737">
    <property type="entry name" value="GlcNAc_PI_deacetylase-related"/>
</dbReference>
<comment type="cofactor">
    <cofactor evidence="4">
        <name>Zn(2+)</name>
        <dbReference type="ChEBI" id="CHEBI:29105"/>
    </cofactor>
    <text evidence="4">Binds 1 zinc ion per subunit.</text>
</comment>
<protein>
    <recommendedName>
        <fullName evidence="4">1D-myo-inositol 2-acetamido-2-deoxy-alpha-D-glucopyranoside deacetylase</fullName>
        <shortName evidence="4">GlcNAc-Ins deacetylase</shortName>
        <ecNumber evidence="4">3.5.1.103</ecNumber>
    </recommendedName>
    <alternativeName>
        <fullName evidence="4">N-acetyl-1-D-myo-inositol-2-amino-2-deoxy-alpha-D-glucopyranoside deacetylase</fullName>
    </alternativeName>
</protein>
<dbReference type="NCBIfam" id="TIGR03445">
    <property type="entry name" value="mycothiol_MshB"/>
    <property type="match status" value="1"/>
</dbReference>
<dbReference type="PANTHER" id="PTHR12993:SF26">
    <property type="entry name" value="1D-MYO-INOSITOL 2-ACETAMIDO-2-DEOXY-ALPHA-D-GLUCOPYRANOSIDE DEACETYLASE"/>
    <property type="match status" value="1"/>
</dbReference>
<keyword evidence="3 4" id="KW-0862">Zinc</keyword>
<comment type="caution">
    <text evidence="5">The sequence shown here is derived from an EMBL/GenBank/DDBJ whole genome shotgun (WGS) entry which is preliminary data.</text>
</comment>
<dbReference type="AlphaFoldDB" id="A0A5N5WFN2"/>
<accession>A0A5N5WFN2</accession>
<feature type="binding site" evidence="4">
    <location>
        <position position="150"/>
    </location>
    <ligand>
        <name>Zn(2+)</name>
        <dbReference type="ChEBI" id="CHEBI:29105"/>
    </ligand>
</feature>
<dbReference type="SUPFAM" id="SSF102588">
    <property type="entry name" value="LmbE-like"/>
    <property type="match status" value="1"/>
</dbReference>
<comment type="similarity">
    <text evidence="4">Belongs to the MshB deacetylase family.</text>
</comment>
<evidence type="ECO:0000256" key="1">
    <source>
        <dbReference type="ARBA" id="ARBA00022723"/>
    </source>
</evidence>
<organism evidence="5 6">
    <name type="scientific">Streptomyces mobaraensis</name>
    <name type="common">Streptoverticillium mobaraense</name>
    <dbReference type="NCBI Taxonomy" id="35621"/>
    <lineage>
        <taxon>Bacteria</taxon>
        <taxon>Bacillati</taxon>
        <taxon>Actinomycetota</taxon>
        <taxon>Actinomycetes</taxon>
        <taxon>Kitasatosporales</taxon>
        <taxon>Streptomycetaceae</taxon>
        <taxon>Streptomyces</taxon>
    </lineage>
</organism>
<dbReference type="GO" id="GO:0035595">
    <property type="term" value="F:N-acetylglucosaminylinositol deacetylase activity"/>
    <property type="evidence" value="ECO:0007669"/>
    <property type="project" value="UniProtKB-EC"/>
</dbReference>
<dbReference type="Pfam" id="PF02585">
    <property type="entry name" value="PIG-L"/>
    <property type="match status" value="1"/>
</dbReference>
<evidence type="ECO:0000256" key="4">
    <source>
        <dbReference type="HAMAP-Rule" id="MF_01696"/>
    </source>
</evidence>
<dbReference type="HAMAP" id="MF_01696">
    <property type="entry name" value="MshB"/>
    <property type="match status" value="1"/>
</dbReference>
<proteinExistence type="inferred from homology"/>
<feature type="binding site" evidence="4">
    <location>
        <position position="18"/>
    </location>
    <ligand>
        <name>Zn(2+)</name>
        <dbReference type="ChEBI" id="CHEBI:29105"/>
    </ligand>
</feature>
<dbReference type="OrthoDB" id="158614at2"/>
<evidence type="ECO:0000256" key="2">
    <source>
        <dbReference type="ARBA" id="ARBA00022801"/>
    </source>
</evidence>
<dbReference type="EC" id="3.5.1.103" evidence="4"/>
<gene>
    <name evidence="4 5" type="primary">mshB</name>
    <name evidence="5" type="ORF">FRZ00_02235</name>
</gene>
<keyword evidence="2 4" id="KW-0378">Hydrolase</keyword>
<keyword evidence="6" id="KW-1185">Reference proteome</keyword>
<comment type="catalytic activity">
    <reaction evidence="4">
        <text>1D-myo-inositol 2-acetamido-2-deoxy-alpha-D-glucopyranoside + H2O = 1D-myo-inositol 2-amino-2-deoxy-alpha-D-glucopyranoside + acetate</text>
        <dbReference type="Rhea" id="RHEA:26180"/>
        <dbReference type="ChEBI" id="CHEBI:15377"/>
        <dbReference type="ChEBI" id="CHEBI:30089"/>
        <dbReference type="ChEBI" id="CHEBI:52442"/>
        <dbReference type="ChEBI" id="CHEBI:58886"/>
        <dbReference type="EC" id="3.5.1.103"/>
    </reaction>
</comment>
<feature type="binding site" evidence="4">
    <location>
        <position position="15"/>
    </location>
    <ligand>
        <name>Zn(2+)</name>
        <dbReference type="ChEBI" id="CHEBI:29105"/>
    </ligand>
</feature>
<dbReference type="InterPro" id="IPR024078">
    <property type="entry name" value="LmbE-like_dom_sf"/>
</dbReference>
<dbReference type="RefSeq" id="WP_152262302.1">
    <property type="nucleotide sequence ID" value="NZ_VOKX01000006.1"/>
</dbReference>
<keyword evidence="1 4" id="KW-0479">Metal-binding</keyword>
<dbReference type="InterPro" id="IPR017810">
    <property type="entry name" value="Mycothiol_biosynthesis_MshB"/>
</dbReference>
<evidence type="ECO:0000313" key="6">
    <source>
        <dbReference type="Proteomes" id="UP000327000"/>
    </source>
</evidence>
<dbReference type="EMBL" id="VOKX01000006">
    <property type="protein sequence ID" value="KAB7852341.1"/>
    <property type="molecule type" value="Genomic_DNA"/>
</dbReference>
<dbReference type="Gene3D" id="3.40.50.10320">
    <property type="entry name" value="LmbE-like"/>
    <property type="match status" value="1"/>
</dbReference>
<dbReference type="Proteomes" id="UP000327000">
    <property type="component" value="Unassembled WGS sequence"/>
</dbReference>
<evidence type="ECO:0000313" key="5">
    <source>
        <dbReference type="EMBL" id="KAB7852341.1"/>
    </source>
</evidence>
<reference evidence="5 6" key="1">
    <citation type="journal article" date="2019" name="Microb. Cell Fact.">
        <title>Exploring novel herbicidin analogues by transcriptional regulator overexpression and MS/MS molecular networking.</title>
        <authorList>
            <person name="Shi Y."/>
            <person name="Gu R."/>
            <person name="Li Y."/>
            <person name="Wang X."/>
            <person name="Ren W."/>
            <person name="Li X."/>
            <person name="Wang L."/>
            <person name="Xie Y."/>
            <person name="Hong B."/>
        </authorList>
    </citation>
    <scope>NUCLEOTIDE SEQUENCE [LARGE SCALE GENOMIC DNA]</scope>
    <source>
        <strain evidence="5 6">US-43</strain>
    </source>
</reference>
<sequence>MTDLPGRRLLLVHAHPDDESINNGATMAKYAAEGAHVTLVTCTLGEEGEVIPPGLAHLAADREDVLGAHRAGELAAAMKELGVTDHRFLGGRGRYRDSGMMGAPQNDRPGSFWRADVDEAAAYLVEVIREVRPQVLVTYDAHGGYGHPDHIQAHRVAMRAVELAAEPAFRRDLGEPHEVAKVYWNCVPRSVVEAGFARLREAGTGDARPFPGVAALDDVPGVVPDDEVTAAPHTAPYVSAKAAAMRAHATQIVVEGRFFALSNGLGQPLLADEYYRLVRGKAVAVREDDLFAGIEGAEGADAAC</sequence>
<dbReference type="PANTHER" id="PTHR12993">
    <property type="entry name" value="N-ACETYLGLUCOSAMINYL-PHOSPHATIDYLINOSITOL DE-N-ACETYLASE-RELATED"/>
    <property type="match status" value="1"/>
</dbReference>
<name>A0A5N5WFN2_STRMB</name>
<comment type="function">
    <text evidence="4">Catalyzes the deacetylation of 1D-myo-inositol 2-acetamido-2-deoxy-alpha-D-glucopyranoside (GlcNAc-Ins) in the mycothiol biosynthesis pathway.</text>
</comment>
<dbReference type="GO" id="GO:0010125">
    <property type="term" value="P:mycothiol biosynthetic process"/>
    <property type="evidence" value="ECO:0007669"/>
    <property type="project" value="UniProtKB-UniRule"/>
</dbReference>